<evidence type="ECO:0000313" key="1">
    <source>
        <dbReference type="EMBL" id="PPQ88509.1"/>
    </source>
</evidence>
<organism evidence="1 2">
    <name type="scientific">Psilocybe cyanescens</name>
    <dbReference type="NCBI Taxonomy" id="93625"/>
    <lineage>
        <taxon>Eukaryota</taxon>
        <taxon>Fungi</taxon>
        <taxon>Dikarya</taxon>
        <taxon>Basidiomycota</taxon>
        <taxon>Agaricomycotina</taxon>
        <taxon>Agaricomycetes</taxon>
        <taxon>Agaricomycetidae</taxon>
        <taxon>Agaricales</taxon>
        <taxon>Agaricineae</taxon>
        <taxon>Strophariaceae</taxon>
        <taxon>Psilocybe</taxon>
    </lineage>
</organism>
<protein>
    <submittedName>
        <fullName evidence="1">Uncharacterized protein</fullName>
    </submittedName>
</protein>
<evidence type="ECO:0000313" key="2">
    <source>
        <dbReference type="Proteomes" id="UP000283269"/>
    </source>
</evidence>
<gene>
    <name evidence="1" type="ORF">CVT25_013183</name>
</gene>
<accession>A0A409XCI6</accession>
<comment type="caution">
    <text evidence="1">The sequence shown here is derived from an EMBL/GenBank/DDBJ whole genome shotgun (WGS) entry which is preliminary data.</text>
</comment>
<dbReference type="AlphaFoldDB" id="A0A409XCI6"/>
<dbReference type="EMBL" id="NHYD01002066">
    <property type="protein sequence ID" value="PPQ88509.1"/>
    <property type="molecule type" value="Genomic_DNA"/>
</dbReference>
<reference evidence="1 2" key="1">
    <citation type="journal article" date="2018" name="Evol. Lett.">
        <title>Horizontal gene cluster transfer increased hallucinogenic mushroom diversity.</title>
        <authorList>
            <person name="Reynolds H.T."/>
            <person name="Vijayakumar V."/>
            <person name="Gluck-Thaler E."/>
            <person name="Korotkin H.B."/>
            <person name="Matheny P.B."/>
            <person name="Slot J.C."/>
        </authorList>
    </citation>
    <scope>NUCLEOTIDE SEQUENCE [LARGE SCALE GENOMIC DNA]</scope>
    <source>
        <strain evidence="1 2">2631</strain>
    </source>
</reference>
<proteinExistence type="predicted"/>
<keyword evidence="2" id="KW-1185">Reference proteome</keyword>
<dbReference type="InParanoid" id="A0A409XCI6"/>
<dbReference type="Proteomes" id="UP000283269">
    <property type="component" value="Unassembled WGS sequence"/>
</dbReference>
<sequence>MAACKSSQVSNRPFVEIAEEHIRVPPNPDLSNEEHLNVHVEVVATMDQLGASYKDAANHLYLAKVTKDHVHTNTNAADMDVGVGRLETTDSLAKGRGKGQMV</sequence>
<name>A0A409XCI6_PSICY</name>